<protein>
    <submittedName>
        <fullName evidence="1">Uncharacterized protein</fullName>
    </submittedName>
</protein>
<evidence type="ECO:0000313" key="1">
    <source>
        <dbReference type="EMBL" id="ETV93521.1"/>
    </source>
</evidence>
<proteinExistence type="predicted"/>
<sequence>MTGVSFPCTGNCSIGHGPIAATFNVIDHFQLVESLKRSCTPSCQPNKRTMAATVGSLEDAIKSADCAVLALRACSDVHDAQLDFLLSVERGTASAASSIEFPNVMESPKECRPQLGLESERRWSSFDGERQAQVCAVAALARLRATNQRPQPGFIHSDIRPPGVWSDAVSTPFPPPLAEASASLSRGHVNCSTVSVGSPWSGWCAQARITRVVQLVCQLKCRPSAMRENAVGDAPQRAVTVFLALDRGPTTGWPTRSLTVCHRHPQPLHGRAPGGAV</sequence>
<dbReference type="EMBL" id="KI913991">
    <property type="protein sequence ID" value="ETV93521.1"/>
    <property type="molecule type" value="Genomic_DNA"/>
</dbReference>
<dbReference type="AlphaFoldDB" id="A0A024TIU6"/>
<dbReference type="GeneID" id="20089610"/>
<reference evidence="1" key="1">
    <citation type="submission" date="2013-12" db="EMBL/GenBank/DDBJ databases">
        <title>The Genome Sequence of Aphanomyces invadans NJM9701.</title>
        <authorList>
            <consortium name="The Broad Institute Genomics Platform"/>
            <person name="Russ C."/>
            <person name="Tyler B."/>
            <person name="van West P."/>
            <person name="Dieguez-Uribeondo J."/>
            <person name="Young S.K."/>
            <person name="Zeng Q."/>
            <person name="Gargeya S."/>
            <person name="Fitzgerald M."/>
            <person name="Abouelleil A."/>
            <person name="Alvarado L."/>
            <person name="Chapman S.B."/>
            <person name="Gainer-Dewar J."/>
            <person name="Goldberg J."/>
            <person name="Griggs A."/>
            <person name="Gujja S."/>
            <person name="Hansen M."/>
            <person name="Howarth C."/>
            <person name="Imamovic A."/>
            <person name="Ireland A."/>
            <person name="Larimer J."/>
            <person name="McCowan C."/>
            <person name="Murphy C."/>
            <person name="Pearson M."/>
            <person name="Poon T.W."/>
            <person name="Priest M."/>
            <person name="Roberts A."/>
            <person name="Saif S."/>
            <person name="Shea T."/>
            <person name="Sykes S."/>
            <person name="Wortman J."/>
            <person name="Nusbaum C."/>
            <person name="Birren B."/>
        </authorList>
    </citation>
    <scope>NUCLEOTIDE SEQUENCE [LARGE SCALE GENOMIC DNA]</scope>
    <source>
        <strain evidence="1">NJM9701</strain>
    </source>
</reference>
<accession>A0A024TIU6</accession>
<dbReference type="VEuPathDB" id="FungiDB:H310_12560"/>
<dbReference type="RefSeq" id="XP_008877863.1">
    <property type="nucleotide sequence ID" value="XM_008879641.1"/>
</dbReference>
<organism evidence="1">
    <name type="scientific">Aphanomyces invadans</name>
    <dbReference type="NCBI Taxonomy" id="157072"/>
    <lineage>
        <taxon>Eukaryota</taxon>
        <taxon>Sar</taxon>
        <taxon>Stramenopiles</taxon>
        <taxon>Oomycota</taxon>
        <taxon>Saprolegniomycetes</taxon>
        <taxon>Saprolegniales</taxon>
        <taxon>Verrucalvaceae</taxon>
        <taxon>Aphanomyces</taxon>
    </lineage>
</organism>
<gene>
    <name evidence="1" type="ORF">H310_12560</name>
</gene>
<name>A0A024TIU6_9STRA</name>